<keyword evidence="7 15" id="KW-0479">Metal-binding</keyword>
<keyword evidence="10 18" id="KW-1133">Transmembrane helix</keyword>
<dbReference type="Pfam" id="PF02790">
    <property type="entry name" value="COX2_TM"/>
    <property type="match status" value="1"/>
</dbReference>
<evidence type="ECO:0000256" key="7">
    <source>
        <dbReference type="ARBA" id="ARBA00022723"/>
    </source>
</evidence>
<evidence type="ECO:0000256" key="1">
    <source>
        <dbReference type="ARBA" id="ARBA00004141"/>
    </source>
</evidence>
<dbReference type="Pfam" id="PF00034">
    <property type="entry name" value="Cytochrom_C"/>
    <property type="match status" value="1"/>
</dbReference>
<name>A0ABR5SHG9_9BACT</name>
<organism evidence="23 24">
    <name type="scientific">Candidatus Magnetominusculus xianensis</name>
    <dbReference type="NCBI Taxonomy" id="1748249"/>
    <lineage>
        <taxon>Bacteria</taxon>
        <taxon>Pseudomonadati</taxon>
        <taxon>Nitrospirota</taxon>
        <taxon>Nitrospiria</taxon>
        <taxon>Nitrospirales</taxon>
        <taxon>Nitrospiraceae</taxon>
        <taxon>Candidatus Magnetominusculus</taxon>
    </lineage>
</organism>
<keyword evidence="6 16" id="KW-0812">Transmembrane</keyword>
<dbReference type="InterPro" id="IPR009056">
    <property type="entry name" value="Cyt_c-like_dom"/>
</dbReference>
<evidence type="ECO:0000256" key="15">
    <source>
        <dbReference type="PROSITE-ProRule" id="PRU00433"/>
    </source>
</evidence>
<keyword evidence="4 15" id="KW-0349">Heme</keyword>
<evidence type="ECO:0000256" key="19">
    <source>
        <dbReference type="SAM" id="SignalP"/>
    </source>
</evidence>
<keyword evidence="9 16" id="KW-0249">Electron transport</keyword>
<dbReference type="InterPro" id="IPR011759">
    <property type="entry name" value="Cyt_c_oxidase_su2_TM_dom"/>
</dbReference>
<comment type="similarity">
    <text evidence="2 16">Belongs to the cytochrome c oxidase subunit 2 family.</text>
</comment>
<dbReference type="PANTHER" id="PTHR22888">
    <property type="entry name" value="CYTOCHROME C OXIDASE, SUBUNIT II"/>
    <property type="match status" value="1"/>
</dbReference>
<feature type="transmembrane region" description="Helical" evidence="18">
    <location>
        <begin position="85"/>
        <end position="107"/>
    </location>
</feature>
<dbReference type="InterPro" id="IPR008972">
    <property type="entry name" value="Cupredoxin"/>
</dbReference>
<proteinExistence type="inferred from homology"/>
<dbReference type="Pfam" id="PF00116">
    <property type="entry name" value="COX2"/>
    <property type="match status" value="1"/>
</dbReference>
<dbReference type="Gene3D" id="2.60.40.420">
    <property type="entry name" value="Cupredoxins - blue copper proteins"/>
    <property type="match status" value="1"/>
</dbReference>
<keyword evidence="3 16" id="KW-0813">Transport</keyword>
<dbReference type="EC" id="7.1.1.9" evidence="17"/>
<keyword evidence="8" id="KW-1278">Translocase</keyword>
<dbReference type="RefSeq" id="WP_085051922.1">
    <property type="nucleotide sequence ID" value="NZ_LNQR01000043.1"/>
</dbReference>
<dbReference type="SUPFAM" id="SSF81464">
    <property type="entry name" value="Cytochrome c oxidase subunit II-like, transmembrane region"/>
    <property type="match status" value="1"/>
</dbReference>
<evidence type="ECO:0000256" key="10">
    <source>
        <dbReference type="ARBA" id="ARBA00022989"/>
    </source>
</evidence>
<evidence type="ECO:0000256" key="4">
    <source>
        <dbReference type="ARBA" id="ARBA00022617"/>
    </source>
</evidence>
<comment type="cofactor">
    <cofactor evidence="17">
        <name>Cu cation</name>
        <dbReference type="ChEBI" id="CHEBI:23378"/>
    </cofactor>
    <text evidence="17">Binds a copper A center.</text>
</comment>
<dbReference type="InterPro" id="IPR001505">
    <property type="entry name" value="Copper_CuA"/>
</dbReference>
<dbReference type="InterPro" id="IPR036909">
    <property type="entry name" value="Cyt_c-like_dom_sf"/>
</dbReference>
<gene>
    <name evidence="23" type="ORF">ASN18_1283</name>
</gene>
<evidence type="ECO:0000256" key="13">
    <source>
        <dbReference type="ARBA" id="ARBA00023136"/>
    </source>
</evidence>
<dbReference type="PROSITE" id="PS50857">
    <property type="entry name" value="COX2_CUA"/>
    <property type="match status" value="1"/>
</dbReference>
<feature type="transmembrane region" description="Helical" evidence="18">
    <location>
        <begin position="43"/>
        <end position="64"/>
    </location>
</feature>
<comment type="subcellular location">
    <subcellularLocation>
        <location evidence="16">Cell membrane</location>
        <topology evidence="16">Multi-pass membrane protein</topology>
    </subcellularLocation>
    <subcellularLocation>
        <location evidence="1">Membrane</location>
        <topology evidence="1">Multi-pass membrane protein</topology>
    </subcellularLocation>
</comment>
<dbReference type="InterPro" id="IPR002429">
    <property type="entry name" value="CcO_II-like_C"/>
</dbReference>
<accession>A0ABR5SHG9</accession>
<evidence type="ECO:0000256" key="8">
    <source>
        <dbReference type="ARBA" id="ARBA00022967"/>
    </source>
</evidence>
<evidence type="ECO:0000259" key="21">
    <source>
        <dbReference type="PROSITE" id="PS50999"/>
    </source>
</evidence>
<evidence type="ECO:0000256" key="11">
    <source>
        <dbReference type="ARBA" id="ARBA00023004"/>
    </source>
</evidence>
<comment type="function">
    <text evidence="14 17">Subunits I and II form the functional core of the enzyme complex. Electrons originating in cytochrome c are transferred via heme a and Cu(A) to the binuclear center formed by heme a3 and Cu(B).</text>
</comment>
<dbReference type="Proteomes" id="UP000060487">
    <property type="component" value="Unassembled WGS sequence"/>
</dbReference>
<keyword evidence="13 18" id="KW-0472">Membrane</keyword>
<evidence type="ECO:0000256" key="12">
    <source>
        <dbReference type="ARBA" id="ARBA00023008"/>
    </source>
</evidence>
<dbReference type="Gene3D" id="1.10.760.10">
    <property type="entry name" value="Cytochrome c-like domain"/>
    <property type="match status" value="1"/>
</dbReference>
<evidence type="ECO:0000256" key="3">
    <source>
        <dbReference type="ARBA" id="ARBA00022448"/>
    </source>
</evidence>
<evidence type="ECO:0000313" key="23">
    <source>
        <dbReference type="EMBL" id="KWT88360.1"/>
    </source>
</evidence>
<evidence type="ECO:0000256" key="6">
    <source>
        <dbReference type="ARBA" id="ARBA00022692"/>
    </source>
</evidence>
<evidence type="ECO:0000256" key="14">
    <source>
        <dbReference type="ARBA" id="ARBA00024688"/>
    </source>
</evidence>
<reference evidence="23 24" key="1">
    <citation type="submission" date="2015-11" db="EMBL/GenBank/DDBJ databases">
        <authorList>
            <person name="Lin W."/>
        </authorList>
    </citation>
    <scope>NUCLEOTIDE SEQUENCE [LARGE SCALE GENOMIC DNA]</scope>
    <source>
        <strain evidence="23 24">HCH-1</strain>
    </source>
</reference>
<feature type="domain" description="Cytochrome oxidase subunit II transmembrane region profile" evidence="21">
    <location>
        <begin position="15"/>
        <end position="114"/>
    </location>
</feature>
<evidence type="ECO:0000256" key="2">
    <source>
        <dbReference type="ARBA" id="ARBA00007866"/>
    </source>
</evidence>
<evidence type="ECO:0000259" key="22">
    <source>
        <dbReference type="PROSITE" id="PS51007"/>
    </source>
</evidence>
<dbReference type="NCBIfam" id="TIGR02866">
    <property type="entry name" value="CoxB"/>
    <property type="match status" value="1"/>
</dbReference>
<keyword evidence="5 16" id="KW-0679">Respiratory chain</keyword>
<dbReference type="GO" id="GO:0016491">
    <property type="term" value="F:oxidoreductase activity"/>
    <property type="evidence" value="ECO:0007669"/>
    <property type="project" value="UniProtKB-KW"/>
</dbReference>
<keyword evidence="23" id="KW-0560">Oxidoreductase</keyword>
<evidence type="ECO:0000256" key="5">
    <source>
        <dbReference type="ARBA" id="ARBA00022660"/>
    </source>
</evidence>
<sequence length="329" mass="36507">MLKQVLRLLMAALVVSIPYVAAAAERAARVVDPVKAWDNHFKTWAVVGVAVYLIVTVPLIYFVIKYRRKHKDENGAYIVGNTGLEILWTILPMITIIMLGVQSWAVFNDLREVPKDHVEVKAIGFMFGFEMYTPEGIMTLNEMRVPVGNVKVNLTSKDVIHNFALPTFRTREDMVPGENTYLWFAAKEPGEYPVYCAEFCGAGHSSMLAKVIVMKKDDYEAWVKSKKSESMTAATTPEGKGKELVERLGCLGCHGIAGEVKAGPAINGIMGKTEELEDGTKVVVDEAFIKEKIANPKAKPIKGFGHMMPPTMLANEEYEAITAYLKTTK</sequence>
<comment type="caution">
    <text evidence="23">The sequence shown here is derived from an EMBL/GenBank/DDBJ whole genome shotgun (WGS) entry which is preliminary data.</text>
</comment>
<feature type="domain" description="Cytochrome oxidase subunit II copper A binding" evidence="20">
    <location>
        <begin position="115"/>
        <end position="225"/>
    </location>
</feature>
<evidence type="ECO:0000256" key="9">
    <source>
        <dbReference type="ARBA" id="ARBA00022982"/>
    </source>
</evidence>
<keyword evidence="19" id="KW-0732">Signal</keyword>
<evidence type="ECO:0000259" key="20">
    <source>
        <dbReference type="PROSITE" id="PS50857"/>
    </source>
</evidence>
<comment type="catalytic activity">
    <reaction evidence="17">
        <text>4 Fe(II)-[cytochrome c] + O2 + 8 H(+)(in) = 4 Fe(III)-[cytochrome c] + 2 H2O + 4 H(+)(out)</text>
        <dbReference type="Rhea" id="RHEA:11436"/>
        <dbReference type="Rhea" id="RHEA-COMP:10350"/>
        <dbReference type="Rhea" id="RHEA-COMP:14399"/>
        <dbReference type="ChEBI" id="CHEBI:15377"/>
        <dbReference type="ChEBI" id="CHEBI:15378"/>
        <dbReference type="ChEBI" id="CHEBI:15379"/>
        <dbReference type="ChEBI" id="CHEBI:29033"/>
        <dbReference type="ChEBI" id="CHEBI:29034"/>
        <dbReference type="EC" id="7.1.1.9"/>
    </reaction>
</comment>
<dbReference type="InterPro" id="IPR045187">
    <property type="entry name" value="CcO_II"/>
</dbReference>
<dbReference type="PANTHER" id="PTHR22888:SF9">
    <property type="entry name" value="CYTOCHROME C OXIDASE SUBUNIT 2"/>
    <property type="match status" value="1"/>
</dbReference>
<dbReference type="PROSITE" id="PS51007">
    <property type="entry name" value="CYTC"/>
    <property type="match status" value="1"/>
</dbReference>
<dbReference type="SUPFAM" id="SSF46626">
    <property type="entry name" value="Cytochrome c"/>
    <property type="match status" value="1"/>
</dbReference>
<evidence type="ECO:0000256" key="16">
    <source>
        <dbReference type="RuleBase" id="RU000456"/>
    </source>
</evidence>
<dbReference type="EMBL" id="LNQR01000043">
    <property type="protein sequence ID" value="KWT88360.1"/>
    <property type="molecule type" value="Genomic_DNA"/>
</dbReference>
<dbReference type="Gene3D" id="1.10.287.90">
    <property type="match status" value="1"/>
</dbReference>
<evidence type="ECO:0000256" key="18">
    <source>
        <dbReference type="SAM" id="Phobius"/>
    </source>
</evidence>
<dbReference type="InterPro" id="IPR036257">
    <property type="entry name" value="Cyt_c_oxidase_su2_TM_sf"/>
</dbReference>
<evidence type="ECO:0000256" key="17">
    <source>
        <dbReference type="RuleBase" id="RU004024"/>
    </source>
</evidence>
<dbReference type="SUPFAM" id="SSF49503">
    <property type="entry name" value="Cupredoxins"/>
    <property type="match status" value="1"/>
</dbReference>
<keyword evidence="24" id="KW-1185">Reference proteome</keyword>
<feature type="chain" id="PRO_5045872175" description="Cytochrome c oxidase subunit 2" evidence="19">
    <location>
        <begin position="24"/>
        <end position="329"/>
    </location>
</feature>
<dbReference type="InterPro" id="IPR014222">
    <property type="entry name" value="Cyt_c_oxidase_su2"/>
</dbReference>
<dbReference type="PROSITE" id="PS00078">
    <property type="entry name" value="COX2"/>
    <property type="match status" value="1"/>
</dbReference>
<evidence type="ECO:0000313" key="24">
    <source>
        <dbReference type="Proteomes" id="UP000060487"/>
    </source>
</evidence>
<protein>
    <recommendedName>
        <fullName evidence="17">Cytochrome c oxidase subunit 2</fullName>
        <ecNumber evidence="17">7.1.1.9</ecNumber>
    </recommendedName>
</protein>
<keyword evidence="11 15" id="KW-0408">Iron</keyword>
<dbReference type="PROSITE" id="PS50999">
    <property type="entry name" value="COX2_TM"/>
    <property type="match status" value="1"/>
</dbReference>
<feature type="domain" description="Cytochrome c" evidence="22">
    <location>
        <begin position="236"/>
        <end position="329"/>
    </location>
</feature>
<feature type="signal peptide" evidence="19">
    <location>
        <begin position="1"/>
        <end position="23"/>
    </location>
</feature>
<keyword evidence="12 17" id="KW-0186">Copper</keyword>